<reference evidence="3 4" key="1">
    <citation type="submission" date="2017-06" db="EMBL/GenBank/DDBJ databases">
        <title>A platform for efficient transgenesis in Macrostomum lignano, a flatworm model organism for stem cell research.</title>
        <authorList>
            <person name="Berezikov E."/>
        </authorList>
    </citation>
    <scope>NUCLEOTIDE SEQUENCE [LARGE SCALE GENOMIC DNA]</scope>
    <source>
        <strain evidence="3">DV1</strain>
        <tissue evidence="3">Whole organism</tissue>
    </source>
</reference>
<keyword evidence="2" id="KW-0472">Membrane</keyword>
<dbReference type="EMBL" id="NIVC01000714">
    <property type="protein sequence ID" value="PAA77960.1"/>
    <property type="molecule type" value="Genomic_DNA"/>
</dbReference>
<proteinExistence type="predicted"/>
<organism evidence="3 4">
    <name type="scientific">Macrostomum lignano</name>
    <dbReference type="NCBI Taxonomy" id="282301"/>
    <lineage>
        <taxon>Eukaryota</taxon>
        <taxon>Metazoa</taxon>
        <taxon>Spiralia</taxon>
        <taxon>Lophotrochozoa</taxon>
        <taxon>Platyhelminthes</taxon>
        <taxon>Rhabditophora</taxon>
        <taxon>Macrostomorpha</taxon>
        <taxon>Macrostomida</taxon>
        <taxon>Macrostomidae</taxon>
        <taxon>Macrostomum</taxon>
    </lineage>
</organism>
<gene>
    <name evidence="3" type="ORF">BOX15_Mlig007190g3</name>
</gene>
<keyword evidence="2" id="KW-1133">Transmembrane helix</keyword>
<evidence type="ECO:0000256" key="2">
    <source>
        <dbReference type="SAM" id="Phobius"/>
    </source>
</evidence>
<feature type="compositionally biased region" description="Low complexity" evidence="1">
    <location>
        <begin position="89"/>
        <end position="110"/>
    </location>
</feature>
<comment type="caution">
    <text evidence="3">The sequence shown here is derived from an EMBL/GenBank/DDBJ whole genome shotgun (WGS) entry which is preliminary data.</text>
</comment>
<keyword evidence="2" id="KW-0812">Transmembrane</keyword>
<feature type="non-terminal residue" evidence="3">
    <location>
        <position position="1"/>
    </location>
</feature>
<feature type="transmembrane region" description="Helical" evidence="2">
    <location>
        <begin position="224"/>
        <end position="248"/>
    </location>
</feature>
<evidence type="ECO:0000313" key="3">
    <source>
        <dbReference type="EMBL" id="PAA77960.1"/>
    </source>
</evidence>
<sequence length="250" mass="27498">SNGKQNSQQLSRQRVATAAAATQTDVGTVDDLRHLEELAELRLRLSVATDQLIRLRSAYCAFPGREDALDRWSRSVFLGIFHDDDEDLSSSSDTDSDGSGAESGGSSSADADGELFKPRRLRRVSVSSASRSRSRTNSSTYLATNIRTKTSHRSSSLCNRRQNSLASLKTKLTAPLVWILSALVLWPAGVAWRRCRRLTAAATATRIRRPNALIGWRPRPRCCLLALLIGYAVCLHLVLAHCLLGFLADY</sequence>
<keyword evidence="4" id="KW-1185">Reference proteome</keyword>
<protein>
    <submittedName>
        <fullName evidence="3">Uncharacterized protein</fullName>
    </submittedName>
</protein>
<feature type="transmembrane region" description="Helical" evidence="2">
    <location>
        <begin position="172"/>
        <end position="192"/>
    </location>
</feature>
<dbReference type="AlphaFoldDB" id="A0A267FVW5"/>
<feature type="region of interest" description="Disordered" evidence="1">
    <location>
        <begin position="86"/>
        <end position="113"/>
    </location>
</feature>
<dbReference type="Proteomes" id="UP000215902">
    <property type="component" value="Unassembled WGS sequence"/>
</dbReference>
<evidence type="ECO:0000313" key="4">
    <source>
        <dbReference type="Proteomes" id="UP000215902"/>
    </source>
</evidence>
<evidence type="ECO:0000256" key="1">
    <source>
        <dbReference type="SAM" id="MobiDB-lite"/>
    </source>
</evidence>
<name>A0A267FVW5_9PLAT</name>
<accession>A0A267FVW5</accession>